<comment type="caution">
    <text evidence="5">The sequence shown here is derived from an EMBL/GenBank/DDBJ whole genome shotgun (WGS) entry which is preliminary data.</text>
</comment>
<dbReference type="PROSITE" id="PS51782">
    <property type="entry name" value="LYSM"/>
    <property type="match status" value="1"/>
</dbReference>
<dbReference type="Gene3D" id="1.10.530.10">
    <property type="match status" value="1"/>
</dbReference>
<gene>
    <name evidence="5" type="ORF">D8771_11690</name>
</gene>
<sequence>MRSGNGRHRRPRQAPAVVVAAGVTGAGIALPLLGATGAHAADAADWDRVAECASNGVWSAGDAHPYYGGLQLSLDSWQLYGGTAYAPRPDLASRSQQIAVAEKILKAEGPAAFPHCGDGLTTDHAPEVNPGEDLPSDSTGSGEHSPERTAPGEGTSHGGTTGDDGERPPSGEHGSSGERGEADRNDGDTGHKKTDGKEKSDGKGKSDGSDKADGSHSAPSDGPAHDGHKGGSAPTDPSARPDDGTDDTDDSAPSDSWGWTSQGPSSPERLKASSGGGGGLEAPGTGKHRGKPAEEEDGRHDRSGRPSRGDARERLHEGGGRHRVTVQPGDSLSGIAADLDVPGGWRELYDGNRGVIGDDPDLIRPGQHLRV</sequence>
<dbReference type="PANTHER" id="PTHR34700:SF4">
    <property type="entry name" value="PHAGE-LIKE ELEMENT PBSX PROTEIN XKDP"/>
    <property type="match status" value="1"/>
</dbReference>
<dbReference type="CDD" id="cd00118">
    <property type="entry name" value="LysM"/>
    <property type="match status" value="1"/>
</dbReference>
<accession>A0A6C1C2Q6</accession>
<dbReference type="EMBL" id="RCIY01000046">
    <property type="protein sequence ID" value="TGG84538.1"/>
    <property type="molecule type" value="Genomic_DNA"/>
</dbReference>
<protein>
    <submittedName>
        <fullName evidence="5">LysM peptidoglycan-binding domain-containing protein</fullName>
    </submittedName>
</protein>
<dbReference type="AlphaFoldDB" id="A0A6C1C2Q6"/>
<dbReference type="InterPro" id="IPR036779">
    <property type="entry name" value="LysM_dom_sf"/>
</dbReference>
<dbReference type="PANTHER" id="PTHR34700">
    <property type="entry name" value="POTASSIUM BINDING PROTEIN KBP"/>
    <property type="match status" value="1"/>
</dbReference>
<evidence type="ECO:0000256" key="1">
    <source>
        <dbReference type="ARBA" id="ARBA00010830"/>
    </source>
</evidence>
<name>A0A6C1C2Q6_9ACTN</name>
<evidence type="ECO:0000256" key="3">
    <source>
        <dbReference type="SAM" id="MobiDB-lite"/>
    </source>
</evidence>
<dbReference type="Pfam" id="PF06737">
    <property type="entry name" value="Transglycosylas"/>
    <property type="match status" value="1"/>
</dbReference>
<feature type="compositionally biased region" description="Basic and acidic residues" evidence="3">
    <location>
        <begin position="164"/>
        <end position="214"/>
    </location>
</feature>
<evidence type="ECO:0000256" key="4">
    <source>
        <dbReference type="SAM" id="SignalP"/>
    </source>
</evidence>
<proteinExistence type="inferred from homology"/>
<dbReference type="InterPro" id="IPR018392">
    <property type="entry name" value="LysM"/>
</dbReference>
<dbReference type="InterPro" id="IPR010618">
    <property type="entry name" value="RPF"/>
</dbReference>
<comment type="similarity">
    <text evidence="1">Belongs to the transglycosylase family. Rpf subfamily.</text>
</comment>
<feature type="region of interest" description="Disordered" evidence="3">
    <location>
        <begin position="114"/>
        <end position="335"/>
    </location>
</feature>
<dbReference type="InterPro" id="IPR052196">
    <property type="entry name" value="Bact_Kbp"/>
</dbReference>
<organism evidence="5 6">
    <name type="scientific">Streptomyces albus</name>
    <dbReference type="NCBI Taxonomy" id="1888"/>
    <lineage>
        <taxon>Bacteria</taxon>
        <taxon>Bacillati</taxon>
        <taxon>Actinomycetota</taxon>
        <taxon>Actinomycetes</taxon>
        <taxon>Kitasatosporales</taxon>
        <taxon>Streptomycetaceae</taxon>
        <taxon>Streptomyces</taxon>
    </lineage>
</organism>
<evidence type="ECO:0000313" key="6">
    <source>
        <dbReference type="Proteomes" id="UP000298111"/>
    </source>
</evidence>
<reference evidence="5 6" key="1">
    <citation type="submission" date="2018-10" db="EMBL/GenBank/DDBJ databases">
        <title>Isolation of pseudouridimycin from Streptomyces albus DSM 40763.</title>
        <authorList>
            <person name="Rosenqvist P."/>
            <person name="Metsae-Ketelae M."/>
            <person name="Virta P."/>
        </authorList>
    </citation>
    <scope>NUCLEOTIDE SEQUENCE [LARGE SCALE GENOMIC DNA]</scope>
    <source>
        <strain evidence="5 6">DSM 40763</strain>
    </source>
</reference>
<dbReference type="GO" id="GO:0016787">
    <property type="term" value="F:hydrolase activity"/>
    <property type="evidence" value="ECO:0007669"/>
    <property type="project" value="UniProtKB-KW"/>
</dbReference>
<feature type="chain" id="PRO_5043870769" evidence="4">
    <location>
        <begin position="41"/>
        <end position="371"/>
    </location>
</feature>
<feature type="signal peptide" evidence="4">
    <location>
        <begin position="1"/>
        <end position="40"/>
    </location>
</feature>
<keyword evidence="4" id="KW-0732">Signal</keyword>
<dbReference type="Proteomes" id="UP000298111">
    <property type="component" value="Unassembled WGS sequence"/>
</dbReference>
<dbReference type="RefSeq" id="WP_031030438.1">
    <property type="nucleotide sequence ID" value="NZ_CP048875.1"/>
</dbReference>
<dbReference type="GeneID" id="75183223"/>
<feature type="compositionally biased region" description="Basic and acidic residues" evidence="3">
    <location>
        <begin position="291"/>
        <end position="320"/>
    </location>
</feature>
<dbReference type="Pfam" id="PF01476">
    <property type="entry name" value="LysM"/>
    <property type="match status" value="1"/>
</dbReference>
<evidence type="ECO:0000256" key="2">
    <source>
        <dbReference type="ARBA" id="ARBA00022801"/>
    </source>
</evidence>
<dbReference type="SUPFAM" id="SSF53955">
    <property type="entry name" value="Lysozyme-like"/>
    <property type="match status" value="1"/>
</dbReference>
<dbReference type="InterPro" id="IPR023346">
    <property type="entry name" value="Lysozyme-like_dom_sf"/>
</dbReference>
<dbReference type="Gene3D" id="3.10.350.10">
    <property type="entry name" value="LysM domain"/>
    <property type="match status" value="1"/>
</dbReference>
<keyword evidence="2" id="KW-0378">Hydrolase</keyword>
<evidence type="ECO:0000313" key="5">
    <source>
        <dbReference type="EMBL" id="TGG84538.1"/>
    </source>
</evidence>